<dbReference type="InterPro" id="IPR017517">
    <property type="entry name" value="Maleyloyr_isom"/>
</dbReference>
<accession>A0ABY8VTY1</accession>
<dbReference type="NCBIfam" id="TIGR03083">
    <property type="entry name" value="maleylpyruvate isomerase family mycothiol-dependent enzyme"/>
    <property type="match status" value="1"/>
</dbReference>
<keyword evidence="3" id="KW-1185">Reference proteome</keyword>
<protein>
    <submittedName>
        <fullName evidence="2">Maleylpyruvate isomerase family mycothiol-dependent enzyme</fullName>
    </submittedName>
</protein>
<dbReference type="Proteomes" id="UP001236585">
    <property type="component" value="Chromosome"/>
</dbReference>
<reference evidence="2 3" key="1">
    <citation type="journal article" date="2023" name="Microbiol. Resour. Announc.">
        <title>Complete Genome Sequence of Mycobacterium wuenschmanii, a novel Nontuberculous Mycobacterium Isolated from a captive population of Amazon Milk Frogs.</title>
        <authorList>
            <person name="Hicks J."/>
            <person name="Zeineldin M."/>
            <person name="Ward H."/>
            <person name="Wuenschmann A."/>
            <person name="Camp P."/>
            <person name="Farrell D."/>
            <person name="Lehman K."/>
            <person name="Thacker T."/>
            <person name="Cuthbert E."/>
        </authorList>
    </citation>
    <scope>NUCLEOTIDE SEQUENCE [LARGE SCALE GENOMIC DNA]</scope>
    <source>
        <strain evidence="2 3">Wuenschmanii</strain>
    </source>
</reference>
<keyword evidence="2" id="KW-0413">Isomerase</keyword>
<evidence type="ECO:0000313" key="3">
    <source>
        <dbReference type="Proteomes" id="UP001236585"/>
    </source>
</evidence>
<dbReference type="Pfam" id="PF11716">
    <property type="entry name" value="MDMPI_N"/>
    <property type="match status" value="1"/>
</dbReference>
<dbReference type="GO" id="GO:0016853">
    <property type="term" value="F:isomerase activity"/>
    <property type="evidence" value="ECO:0007669"/>
    <property type="project" value="UniProtKB-KW"/>
</dbReference>
<organism evidence="2 3">
    <name type="scientific">Candidatus Mycobacterium wuenschmannii</name>
    <dbReference type="NCBI Taxonomy" id="3027808"/>
    <lineage>
        <taxon>Bacteria</taxon>
        <taxon>Bacillati</taxon>
        <taxon>Actinomycetota</taxon>
        <taxon>Actinomycetes</taxon>
        <taxon>Mycobacteriales</taxon>
        <taxon>Mycobacteriaceae</taxon>
        <taxon>Mycobacterium</taxon>
    </lineage>
</organism>
<proteinExistence type="predicted"/>
<feature type="domain" description="Mycothiol-dependent maleylpyruvate isomerase metal-binding" evidence="1">
    <location>
        <begin position="14"/>
        <end position="103"/>
    </location>
</feature>
<dbReference type="SUPFAM" id="SSF109854">
    <property type="entry name" value="DinB/YfiT-like putative metalloenzymes"/>
    <property type="match status" value="1"/>
</dbReference>
<dbReference type="Gene3D" id="1.20.120.450">
    <property type="entry name" value="dinb family like domain"/>
    <property type="match status" value="1"/>
</dbReference>
<dbReference type="RefSeq" id="WP_285186261.1">
    <property type="nucleotide sequence ID" value="NZ_CP126981.1"/>
</dbReference>
<evidence type="ECO:0000259" key="1">
    <source>
        <dbReference type="Pfam" id="PF11716"/>
    </source>
</evidence>
<name>A0ABY8VTY1_9MYCO</name>
<gene>
    <name evidence="2" type="ORF">PT015_17995</name>
</gene>
<dbReference type="EMBL" id="CP126981">
    <property type="protein sequence ID" value="WIM86761.1"/>
    <property type="molecule type" value="Genomic_DNA"/>
</dbReference>
<evidence type="ECO:0000313" key="2">
    <source>
        <dbReference type="EMBL" id="WIM86761.1"/>
    </source>
</evidence>
<sequence>MTPRYDHLWPLVHVERAALADDLAGLSEEQWEHPTLCDAWNVEEVVAHLTAAASTSQGKWLRSMTFARFRTDVHNRRRLAEHRGDDPADTLSKFHAVIQSTTAPSSHTPAYLGEVLVHAQDIRRPLGLERTPGVEALTAVAEFFARRNFAVPSSSRAADLQLRADDGPFVAGDGAVVTGSTLALVMSMAGRPAYAEELDGPGAQLLRARAQPLPRK</sequence>
<dbReference type="InterPro" id="IPR024344">
    <property type="entry name" value="MDMPI_metal-binding"/>
</dbReference>
<dbReference type="InterPro" id="IPR034660">
    <property type="entry name" value="DinB/YfiT-like"/>
</dbReference>